<evidence type="ECO:0000313" key="3">
    <source>
        <dbReference type="EMBL" id="GAF85026.1"/>
    </source>
</evidence>
<dbReference type="Pfam" id="PF18847">
    <property type="entry name" value="LPD29"/>
    <property type="match status" value="1"/>
</dbReference>
<feature type="compositionally biased region" description="Polar residues" evidence="1">
    <location>
        <begin position="186"/>
        <end position="195"/>
    </location>
</feature>
<sequence>MSEYVAVTETAKLIRKALRESFPGVKFSVRSEKYAGGASINIGWTDGPTTPQVEHVAGAFEGSYFDGMIDYKGSRFHKLDGERVHFMADYIFCNRHHTDRAICSAIIAAAMEYGTKNLPTVEDFKQGDCLSRGPMSDEHETFWSWSNIIHRTMEEQDRYGKPREEPPAVTPQPSKTLARVEFDGSDNYSHSQTSVAIHEVRGPAQ</sequence>
<feature type="region of interest" description="Disordered" evidence="1">
    <location>
        <begin position="155"/>
        <end position="205"/>
    </location>
</feature>
<proteinExistence type="predicted"/>
<accession>X0TCK1</accession>
<evidence type="ECO:0000256" key="1">
    <source>
        <dbReference type="SAM" id="MobiDB-lite"/>
    </source>
</evidence>
<feature type="compositionally biased region" description="Basic and acidic residues" evidence="1">
    <location>
        <begin position="155"/>
        <end position="166"/>
    </location>
</feature>
<dbReference type="InterPro" id="IPR041311">
    <property type="entry name" value="LPD29"/>
</dbReference>
<protein>
    <recommendedName>
        <fullName evidence="2">Large polyvalent protein associated domain-containing protein</fullName>
    </recommendedName>
</protein>
<gene>
    <name evidence="3" type="ORF">S01H1_04588</name>
</gene>
<feature type="domain" description="Large polyvalent protein associated" evidence="2">
    <location>
        <begin position="8"/>
        <end position="97"/>
    </location>
</feature>
<organism evidence="3">
    <name type="scientific">marine sediment metagenome</name>
    <dbReference type="NCBI Taxonomy" id="412755"/>
    <lineage>
        <taxon>unclassified sequences</taxon>
        <taxon>metagenomes</taxon>
        <taxon>ecological metagenomes</taxon>
    </lineage>
</organism>
<dbReference type="AlphaFoldDB" id="X0TCK1"/>
<evidence type="ECO:0000259" key="2">
    <source>
        <dbReference type="Pfam" id="PF18847"/>
    </source>
</evidence>
<dbReference type="EMBL" id="BARS01002415">
    <property type="protein sequence ID" value="GAF85026.1"/>
    <property type="molecule type" value="Genomic_DNA"/>
</dbReference>
<name>X0TCK1_9ZZZZ</name>
<reference evidence="3" key="1">
    <citation type="journal article" date="2014" name="Front. Microbiol.">
        <title>High frequency of phylogenetically diverse reductive dehalogenase-homologous genes in deep subseafloor sedimentary metagenomes.</title>
        <authorList>
            <person name="Kawai M."/>
            <person name="Futagami T."/>
            <person name="Toyoda A."/>
            <person name="Takaki Y."/>
            <person name="Nishi S."/>
            <person name="Hori S."/>
            <person name="Arai W."/>
            <person name="Tsubouchi T."/>
            <person name="Morono Y."/>
            <person name="Uchiyama I."/>
            <person name="Ito T."/>
            <person name="Fujiyama A."/>
            <person name="Inagaki F."/>
            <person name="Takami H."/>
        </authorList>
    </citation>
    <scope>NUCLEOTIDE SEQUENCE</scope>
    <source>
        <strain evidence="3">Expedition CK06-06</strain>
    </source>
</reference>
<comment type="caution">
    <text evidence="3">The sequence shown here is derived from an EMBL/GenBank/DDBJ whole genome shotgun (WGS) entry which is preliminary data.</text>
</comment>